<keyword evidence="1" id="KW-0678">Repressor</keyword>
<accession>A0A3D9ZTK8</accession>
<dbReference type="Proteomes" id="UP000256913">
    <property type="component" value="Unassembled WGS sequence"/>
</dbReference>
<evidence type="ECO:0000256" key="2">
    <source>
        <dbReference type="ARBA" id="ARBA00023015"/>
    </source>
</evidence>
<dbReference type="SUPFAM" id="SSF53822">
    <property type="entry name" value="Periplasmic binding protein-like I"/>
    <property type="match status" value="1"/>
</dbReference>
<dbReference type="AlphaFoldDB" id="A0A3D9ZTK8"/>
<evidence type="ECO:0000256" key="3">
    <source>
        <dbReference type="ARBA" id="ARBA00023125"/>
    </source>
</evidence>
<dbReference type="InterPro" id="IPR010982">
    <property type="entry name" value="Lambda_DNA-bd_dom_sf"/>
</dbReference>
<dbReference type="GO" id="GO:0000976">
    <property type="term" value="F:transcription cis-regulatory region binding"/>
    <property type="evidence" value="ECO:0007669"/>
    <property type="project" value="TreeGrafter"/>
</dbReference>
<dbReference type="PANTHER" id="PTHR30146:SF148">
    <property type="entry name" value="HTH-TYPE TRANSCRIPTIONAL REPRESSOR PURR-RELATED"/>
    <property type="match status" value="1"/>
</dbReference>
<keyword evidence="2" id="KW-0805">Transcription regulation</keyword>
<dbReference type="RefSeq" id="WP_116072455.1">
    <property type="nucleotide sequence ID" value="NZ_BONB01000009.1"/>
</dbReference>
<dbReference type="PANTHER" id="PTHR30146">
    <property type="entry name" value="LACI-RELATED TRANSCRIPTIONAL REPRESSOR"/>
    <property type="match status" value="1"/>
</dbReference>
<dbReference type="Gene3D" id="1.10.260.40">
    <property type="entry name" value="lambda repressor-like DNA-binding domains"/>
    <property type="match status" value="1"/>
</dbReference>
<reference evidence="6 7" key="1">
    <citation type="submission" date="2018-08" db="EMBL/GenBank/DDBJ databases">
        <title>Sequencing the genomes of 1000 actinobacteria strains.</title>
        <authorList>
            <person name="Klenk H.-P."/>
        </authorList>
    </citation>
    <scope>NUCLEOTIDE SEQUENCE [LARGE SCALE GENOMIC DNA]</scope>
    <source>
        <strain evidence="6 7">DSM 44099</strain>
    </source>
</reference>
<feature type="domain" description="HTH lacI-type" evidence="5">
    <location>
        <begin position="8"/>
        <end position="62"/>
    </location>
</feature>
<protein>
    <submittedName>
        <fullName evidence="6">LacI family transcriptional regulator</fullName>
    </submittedName>
</protein>
<dbReference type="PROSITE" id="PS50932">
    <property type="entry name" value="HTH_LACI_2"/>
    <property type="match status" value="1"/>
</dbReference>
<dbReference type="Pfam" id="PF00356">
    <property type="entry name" value="LacI"/>
    <property type="match status" value="1"/>
</dbReference>
<dbReference type="InterPro" id="IPR000843">
    <property type="entry name" value="HTH_LacI"/>
</dbReference>
<evidence type="ECO:0000256" key="4">
    <source>
        <dbReference type="ARBA" id="ARBA00023163"/>
    </source>
</evidence>
<evidence type="ECO:0000313" key="7">
    <source>
        <dbReference type="Proteomes" id="UP000256913"/>
    </source>
</evidence>
<dbReference type="CDD" id="cd01392">
    <property type="entry name" value="HTH_LacI"/>
    <property type="match status" value="1"/>
</dbReference>
<dbReference type="CDD" id="cd06267">
    <property type="entry name" value="PBP1_LacI_sugar_binding-like"/>
    <property type="match status" value="1"/>
</dbReference>
<dbReference type="OrthoDB" id="37081at2"/>
<evidence type="ECO:0000313" key="6">
    <source>
        <dbReference type="EMBL" id="REG00727.1"/>
    </source>
</evidence>
<keyword evidence="3" id="KW-0238">DNA-binding</keyword>
<dbReference type="InterPro" id="IPR028082">
    <property type="entry name" value="Peripla_BP_I"/>
</dbReference>
<sequence>MAFRGDRPRIGQVAQLAGVSATTVSHALNGRRPVSAETRRRIMDAIAELGYRPNVVARGLRAGRSLTIGLVIPDITNPFYPVLARGVQDVLGPAGYDEIITNTNGVRDLERAALDKMISRQVDGVAFAVFHTHADDLQPVIDAQIPVVRLGGRAAQTGVDLVHSDDEGGAREAVRHLIHNGYRRIAFICGPAAEGPAAERVAGYRAALAEAGIGPQQNMVVHTDFSRAGGAHGVEKLIRQRKRPDAVLCANDMMAIGALDAARERGLRVPDDLAVMGFDDIEAATLVTPQLTTIANPAREIGMACARLLLDRINGVAGPPKEIVIPTRLVRRQSA</sequence>
<dbReference type="Gene3D" id="3.40.50.2300">
    <property type="match status" value="2"/>
</dbReference>
<comment type="caution">
    <text evidence="6">The sequence shown here is derived from an EMBL/GenBank/DDBJ whole genome shotgun (WGS) entry which is preliminary data.</text>
</comment>
<keyword evidence="7" id="KW-1185">Reference proteome</keyword>
<keyword evidence="4" id="KW-0804">Transcription</keyword>
<dbReference type="SMART" id="SM00354">
    <property type="entry name" value="HTH_LACI"/>
    <property type="match status" value="1"/>
</dbReference>
<organism evidence="6 7">
    <name type="scientific">Asanoa ferruginea</name>
    <dbReference type="NCBI Taxonomy" id="53367"/>
    <lineage>
        <taxon>Bacteria</taxon>
        <taxon>Bacillati</taxon>
        <taxon>Actinomycetota</taxon>
        <taxon>Actinomycetes</taxon>
        <taxon>Micromonosporales</taxon>
        <taxon>Micromonosporaceae</taxon>
        <taxon>Asanoa</taxon>
    </lineage>
</organism>
<gene>
    <name evidence="6" type="ORF">DFJ67_6784</name>
</gene>
<dbReference type="Pfam" id="PF13377">
    <property type="entry name" value="Peripla_BP_3"/>
    <property type="match status" value="1"/>
</dbReference>
<dbReference type="SUPFAM" id="SSF47413">
    <property type="entry name" value="lambda repressor-like DNA-binding domains"/>
    <property type="match status" value="1"/>
</dbReference>
<evidence type="ECO:0000259" key="5">
    <source>
        <dbReference type="PROSITE" id="PS50932"/>
    </source>
</evidence>
<dbReference type="InterPro" id="IPR046335">
    <property type="entry name" value="LacI/GalR-like_sensor"/>
</dbReference>
<proteinExistence type="predicted"/>
<evidence type="ECO:0000256" key="1">
    <source>
        <dbReference type="ARBA" id="ARBA00022491"/>
    </source>
</evidence>
<dbReference type="EMBL" id="QUMQ01000001">
    <property type="protein sequence ID" value="REG00727.1"/>
    <property type="molecule type" value="Genomic_DNA"/>
</dbReference>
<name>A0A3D9ZTK8_9ACTN</name>
<dbReference type="GO" id="GO:0003700">
    <property type="term" value="F:DNA-binding transcription factor activity"/>
    <property type="evidence" value="ECO:0007669"/>
    <property type="project" value="TreeGrafter"/>
</dbReference>